<evidence type="ECO:0000256" key="3">
    <source>
        <dbReference type="ARBA" id="ARBA00022989"/>
    </source>
</evidence>
<evidence type="ECO:0000313" key="8">
    <source>
        <dbReference type="Proteomes" id="UP000822152"/>
    </source>
</evidence>
<dbReference type="SUPFAM" id="SSF90123">
    <property type="entry name" value="ABC transporter transmembrane region"/>
    <property type="match status" value="1"/>
</dbReference>
<dbReference type="Pfam" id="PF00664">
    <property type="entry name" value="ABC_membrane"/>
    <property type="match status" value="1"/>
</dbReference>
<keyword evidence="7" id="KW-0067">ATP-binding</keyword>
<dbReference type="CDD" id="cd07346">
    <property type="entry name" value="ABC_6TM_exporters"/>
    <property type="match status" value="1"/>
</dbReference>
<evidence type="ECO:0000313" key="7">
    <source>
        <dbReference type="EMBL" id="NSF75167.1"/>
    </source>
</evidence>
<dbReference type="PANTHER" id="PTHR43394:SF1">
    <property type="entry name" value="ATP-BINDING CASSETTE SUB-FAMILY B MEMBER 10, MITOCHONDRIAL"/>
    <property type="match status" value="1"/>
</dbReference>
<dbReference type="InterPro" id="IPR036640">
    <property type="entry name" value="ABC1_TM_sf"/>
</dbReference>
<dbReference type="EMBL" id="JAAIPF010000048">
    <property type="protein sequence ID" value="NSF75167.1"/>
    <property type="molecule type" value="Genomic_DNA"/>
</dbReference>
<protein>
    <submittedName>
        <fullName evidence="7">ABC transporter ATP-binding protein</fullName>
    </submittedName>
</protein>
<feature type="domain" description="ABC transmembrane type-1" evidence="6">
    <location>
        <begin position="25"/>
        <end position="289"/>
    </location>
</feature>
<keyword evidence="3 5" id="KW-1133">Transmembrane helix</keyword>
<dbReference type="Gene3D" id="1.20.1560.10">
    <property type="entry name" value="ABC transporter type 1, transmembrane domain"/>
    <property type="match status" value="1"/>
</dbReference>
<reference evidence="7 8" key="1">
    <citation type="journal article" date="2020" name="Cell Host Microbe">
        <title>Functional and Genomic Variation between Human-Derived Isolates of Lachnospiraceae Reveals Inter- and Intra-Species Diversity.</title>
        <authorList>
            <person name="Sorbara M.T."/>
            <person name="Littmann E.R."/>
            <person name="Fontana E."/>
            <person name="Moody T.U."/>
            <person name="Kohout C.E."/>
            <person name="Gjonbalaj M."/>
            <person name="Eaton V."/>
            <person name="Seok R."/>
            <person name="Leiner I.M."/>
            <person name="Pamer E.G."/>
        </authorList>
    </citation>
    <scope>NUCLEOTIDE SEQUENCE [LARGE SCALE GENOMIC DNA]</scope>
    <source>
        <strain evidence="7 8">MSK.20.11</strain>
    </source>
</reference>
<dbReference type="PROSITE" id="PS50929">
    <property type="entry name" value="ABC_TM1F"/>
    <property type="match status" value="1"/>
</dbReference>
<evidence type="ECO:0000256" key="2">
    <source>
        <dbReference type="ARBA" id="ARBA00022692"/>
    </source>
</evidence>
<evidence type="ECO:0000259" key="6">
    <source>
        <dbReference type="PROSITE" id="PS50929"/>
    </source>
</evidence>
<evidence type="ECO:0000256" key="5">
    <source>
        <dbReference type="SAM" id="Phobius"/>
    </source>
</evidence>
<dbReference type="InterPro" id="IPR039421">
    <property type="entry name" value="Type_1_exporter"/>
</dbReference>
<dbReference type="PANTHER" id="PTHR43394">
    <property type="entry name" value="ATP-DEPENDENT PERMEASE MDL1, MITOCHONDRIAL"/>
    <property type="match status" value="1"/>
</dbReference>
<evidence type="ECO:0000256" key="1">
    <source>
        <dbReference type="ARBA" id="ARBA00004651"/>
    </source>
</evidence>
<feature type="transmembrane region" description="Helical" evidence="5">
    <location>
        <begin position="243"/>
        <end position="262"/>
    </location>
</feature>
<name>A0ABX2GRZ8_9FIRM</name>
<dbReference type="InterPro" id="IPR011527">
    <property type="entry name" value="ABC1_TM_dom"/>
</dbReference>
<comment type="subcellular location">
    <subcellularLocation>
        <location evidence="1">Cell membrane</location>
        <topology evidence="1">Multi-pass membrane protein</topology>
    </subcellularLocation>
</comment>
<organism evidence="7 8">
    <name type="scientific">Blautia wexlerae</name>
    <dbReference type="NCBI Taxonomy" id="418240"/>
    <lineage>
        <taxon>Bacteria</taxon>
        <taxon>Bacillati</taxon>
        <taxon>Bacillota</taxon>
        <taxon>Clostridia</taxon>
        <taxon>Lachnospirales</taxon>
        <taxon>Lachnospiraceae</taxon>
        <taxon>Blautia</taxon>
    </lineage>
</organism>
<accession>A0ABX2GRZ8</accession>
<proteinExistence type="predicted"/>
<dbReference type="Proteomes" id="UP000822152">
    <property type="component" value="Unassembled WGS sequence"/>
</dbReference>
<feature type="transmembrane region" description="Helical" evidence="5">
    <location>
        <begin position="22"/>
        <end position="48"/>
    </location>
</feature>
<keyword evidence="8" id="KW-1185">Reference proteome</keyword>
<comment type="caution">
    <text evidence="7">The sequence shown here is derived from an EMBL/GenBank/DDBJ whole genome shotgun (WGS) entry which is preliminary data.</text>
</comment>
<keyword evidence="2 5" id="KW-0812">Transmembrane</keyword>
<feature type="transmembrane region" description="Helical" evidence="5">
    <location>
        <begin position="60"/>
        <end position="80"/>
    </location>
</feature>
<keyword evidence="4 5" id="KW-0472">Membrane</keyword>
<sequence length="290" mass="31689">MKNKSTSTVLPWILQVSGSSKIYIALLLLVQTLLGISSVGYAVVFRGLVDEAVAKNRQGFVVWVVSLAVLVLFQVAFSAVNRFLQEYSRSSVENRFKERLLSCLLDRDYGQVMRIHSGEWMNRLTSDTVVVADGLTQILPGAGGMLVRMAGAVGTLIYLYPAFGYILIPGGLVLIVTSYAFRRVLKGLHKKVQEADGDLRVFLQESLSGMLVVRAFVREDAVLASAEEGMKKHRAMRMRKNHFSNLCNIGFGLIMNGAYVVGGVVGGYGILTGTMSYGTLMAIVQLIGQP</sequence>
<evidence type="ECO:0000256" key="4">
    <source>
        <dbReference type="ARBA" id="ARBA00023136"/>
    </source>
</evidence>
<dbReference type="GO" id="GO:0005524">
    <property type="term" value="F:ATP binding"/>
    <property type="evidence" value="ECO:0007669"/>
    <property type="project" value="UniProtKB-KW"/>
</dbReference>
<feature type="transmembrane region" description="Helical" evidence="5">
    <location>
        <begin position="157"/>
        <end position="181"/>
    </location>
</feature>
<gene>
    <name evidence="7" type="ORF">G4952_15485</name>
</gene>
<keyword evidence="7" id="KW-0547">Nucleotide-binding</keyword>
<dbReference type="RefSeq" id="WP_173744354.1">
    <property type="nucleotide sequence ID" value="NZ_JAAIPF010000048.1"/>
</dbReference>